<evidence type="ECO:0000256" key="1">
    <source>
        <dbReference type="ARBA" id="ARBA00001941"/>
    </source>
</evidence>
<evidence type="ECO:0000256" key="5">
    <source>
        <dbReference type="ARBA" id="ARBA00022438"/>
    </source>
</evidence>
<dbReference type="Proteomes" id="UP000183639">
    <property type="component" value="Unassembled WGS sequence"/>
</dbReference>
<dbReference type="GO" id="GO:0004177">
    <property type="term" value="F:aminopeptidase activity"/>
    <property type="evidence" value="ECO:0007669"/>
    <property type="project" value="UniProtKB-KW"/>
</dbReference>
<dbReference type="OrthoDB" id="9803993at2"/>
<dbReference type="AlphaFoldDB" id="A0A1I3FBW4"/>
<protein>
    <submittedName>
        <fullName evidence="10">Aminopeptidase</fullName>
    </submittedName>
</protein>
<evidence type="ECO:0000313" key="11">
    <source>
        <dbReference type="Proteomes" id="UP000183639"/>
    </source>
</evidence>
<keyword evidence="7" id="KW-0479">Metal-binding</keyword>
<proteinExistence type="inferred from homology"/>
<evidence type="ECO:0000256" key="9">
    <source>
        <dbReference type="ARBA" id="ARBA00023049"/>
    </source>
</evidence>
<keyword evidence="5 10" id="KW-0031">Aminopeptidase</keyword>
<comment type="cofactor">
    <cofactor evidence="3">
        <name>Zn(2+)</name>
        <dbReference type="ChEBI" id="CHEBI:29105"/>
    </cofactor>
</comment>
<evidence type="ECO:0000256" key="7">
    <source>
        <dbReference type="ARBA" id="ARBA00022723"/>
    </source>
</evidence>
<dbReference type="Gene3D" id="3.40.1830.10">
    <property type="entry name" value="Thermophilic metalloprotease (M29)"/>
    <property type="match status" value="1"/>
</dbReference>
<dbReference type="GO" id="GO:0006508">
    <property type="term" value="P:proteolysis"/>
    <property type="evidence" value="ECO:0007669"/>
    <property type="project" value="UniProtKB-KW"/>
</dbReference>
<accession>A0A1I3FBW4</accession>
<dbReference type="GO" id="GO:0046872">
    <property type="term" value="F:metal ion binding"/>
    <property type="evidence" value="ECO:0007669"/>
    <property type="project" value="UniProtKB-KW"/>
</dbReference>
<evidence type="ECO:0000256" key="8">
    <source>
        <dbReference type="ARBA" id="ARBA00022801"/>
    </source>
</evidence>
<organism evidence="10 11">
    <name type="scientific">Selenomonas ruminantium</name>
    <dbReference type="NCBI Taxonomy" id="971"/>
    <lineage>
        <taxon>Bacteria</taxon>
        <taxon>Bacillati</taxon>
        <taxon>Bacillota</taxon>
        <taxon>Negativicutes</taxon>
        <taxon>Selenomonadales</taxon>
        <taxon>Selenomonadaceae</taxon>
        <taxon>Selenomonas</taxon>
    </lineage>
</organism>
<keyword evidence="6" id="KW-0645">Protease</keyword>
<evidence type="ECO:0000256" key="6">
    <source>
        <dbReference type="ARBA" id="ARBA00022670"/>
    </source>
</evidence>
<reference evidence="10 11" key="1">
    <citation type="submission" date="2016-10" db="EMBL/GenBank/DDBJ databases">
        <authorList>
            <person name="de Groot N.N."/>
        </authorList>
    </citation>
    <scope>NUCLEOTIDE SEQUENCE [LARGE SCALE GENOMIC DNA]</scope>
    <source>
        <strain evidence="10 11">Z108</strain>
    </source>
</reference>
<comment type="similarity">
    <text evidence="4">Belongs to the peptidase M29 family.</text>
</comment>
<evidence type="ECO:0000313" key="10">
    <source>
        <dbReference type="EMBL" id="SFI08679.1"/>
    </source>
</evidence>
<comment type="cofactor">
    <cofactor evidence="2">
        <name>Mg(2+)</name>
        <dbReference type="ChEBI" id="CHEBI:18420"/>
    </cofactor>
</comment>
<dbReference type="InterPro" id="IPR035097">
    <property type="entry name" value="M29_N-terminal"/>
</dbReference>
<dbReference type="RefSeq" id="WP_075443912.1">
    <property type="nucleotide sequence ID" value="NZ_FOQK01000014.1"/>
</dbReference>
<dbReference type="PANTHER" id="PTHR34448:SF3">
    <property type="entry name" value="AMINOPEPTIDASE AMPS"/>
    <property type="match status" value="1"/>
</dbReference>
<name>A0A1I3FBW4_SELRU</name>
<dbReference type="InterPro" id="IPR000787">
    <property type="entry name" value="Peptidase_M29"/>
</dbReference>
<keyword evidence="9" id="KW-0482">Metalloprotease</keyword>
<evidence type="ECO:0000256" key="2">
    <source>
        <dbReference type="ARBA" id="ARBA00001946"/>
    </source>
</evidence>
<dbReference type="PRINTS" id="PR00919">
    <property type="entry name" value="THERMOPTASE"/>
</dbReference>
<dbReference type="PANTHER" id="PTHR34448">
    <property type="entry name" value="AMINOPEPTIDASE"/>
    <property type="match status" value="1"/>
</dbReference>
<dbReference type="Pfam" id="PF02073">
    <property type="entry name" value="Peptidase_M29"/>
    <property type="match status" value="1"/>
</dbReference>
<comment type="cofactor">
    <cofactor evidence="1">
        <name>Co(2+)</name>
        <dbReference type="ChEBI" id="CHEBI:48828"/>
    </cofactor>
</comment>
<evidence type="ECO:0000256" key="3">
    <source>
        <dbReference type="ARBA" id="ARBA00001947"/>
    </source>
</evidence>
<evidence type="ECO:0000256" key="4">
    <source>
        <dbReference type="ARBA" id="ARBA00008236"/>
    </source>
</evidence>
<dbReference type="SUPFAM" id="SSF144052">
    <property type="entry name" value="Thermophilic metalloprotease-like"/>
    <property type="match status" value="1"/>
</dbReference>
<keyword evidence="8" id="KW-0378">Hydrolase</keyword>
<sequence length="410" mass="45293">MNKELLQKYAQLVVKVGVNLQQDQILVINSPIECADFARTIAEEAFAAGAHDVVVSWGDELLAHIRYAGGKKELFTEFPEWRRKFYTDYAEQGAAFVSIAARDPEIFKDIDPEKLKLSQQAAGAALLEYRARLMNNRNTWCVVSVPTRSWAQKVFPAVSADEAVAKLWQAIFQTVRIEAGTDTVAVWQEHIAFLQKAAKFMNDNAFVSLHYTNDSGTDLTVELPEGHIWAGGAEDSELGVQFAANMPTEEVYTLPKREGVNGTVAASKPLNFNGNLIEGFKLTFQEGKVVDYSAEKGEEILKGLLETDEGARYLGEVALVPYDSPISQSGILFYNTLFDENASCHLALGKAYPTCIEGGESMDSVTLLQHGVNDSLLHEDFMIGTRDLDIVGTTKDGRQVQVFKDGNFAF</sequence>
<dbReference type="GO" id="GO:0008237">
    <property type="term" value="F:metallopeptidase activity"/>
    <property type="evidence" value="ECO:0007669"/>
    <property type="project" value="UniProtKB-KW"/>
</dbReference>
<dbReference type="EMBL" id="FOQK01000014">
    <property type="protein sequence ID" value="SFI08679.1"/>
    <property type="molecule type" value="Genomic_DNA"/>
</dbReference>
<dbReference type="InterPro" id="IPR052170">
    <property type="entry name" value="M29_Exopeptidase"/>
</dbReference>
<gene>
    <name evidence="10" type="ORF">SAMN04487861_11414</name>
</gene>